<dbReference type="PROSITE" id="PS51384">
    <property type="entry name" value="FAD_FR"/>
    <property type="match status" value="1"/>
</dbReference>
<dbReference type="InterPro" id="IPR017927">
    <property type="entry name" value="FAD-bd_FR_type"/>
</dbReference>
<dbReference type="InterPro" id="IPR001709">
    <property type="entry name" value="Flavoprot_Pyr_Nucl_cyt_Rdtase"/>
</dbReference>
<organism evidence="3 4">
    <name type="scientific">Tectimicrobiota bacterium</name>
    <dbReference type="NCBI Taxonomy" id="2528274"/>
    <lineage>
        <taxon>Bacteria</taxon>
        <taxon>Pseudomonadati</taxon>
        <taxon>Nitrospinota/Tectimicrobiota group</taxon>
        <taxon>Candidatus Tectimicrobiota</taxon>
    </lineage>
</organism>
<dbReference type="Pfam" id="PF00175">
    <property type="entry name" value="NAD_binding_1"/>
    <property type="match status" value="1"/>
</dbReference>
<dbReference type="InterPro" id="IPR019480">
    <property type="entry name" value="Dihydroorotate_DH_Fe-S-bd"/>
</dbReference>
<dbReference type="InterPro" id="IPR008333">
    <property type="entry name" value="Cbr1-like_FAD-bd_dom"/>
</dbReference>
<dbReference type="AlphaFoldDB" id="A0A932CMX0"/>
<comment type="cofactor">
    <cofactor evidence="1">
        <name>[2Fe-2S] cluster</name>
        <dbReference type="ChEBI" id="CHEBI:190135"/>
    </cofactor>
    <text evidence="1">Binds 1 [2Fe-2S] cluster per subunit.</text>
</comment>
<evidence type="ECO:0000313" key="4">
    <source>
        <dbReference type="Proteomes" id="UP000769766"/>
    </source>
</evidence>
<reference evidence="3" key="1">
    <citation type="submission" date="2020-07" db="EMBL/GenBank/DDBJ databases">
        <title>Huge and variable diversity of episymbiotic CPR bacteria and DPANN archaea in groundwater ecosystems.</title>
        <authorList>
            <person name="He C.Y."/>
            <person name="Keren R."/>
            <person name="Whittaker M."/>
            <person name="Farag I.F."/>
            <person name="Doudna J."/>
            <person name="Cate J.H.D."/>
            <person name="Banfield J.F."/>
        </authorList>
    </citation>
    <scope>NUCLEOTIDE SEQUENCE</scope>
    <source>
        <strain evidence="3">NC_groundwater_672_Ag_B-0.1um_62_36</strain>
    </source>
</reference>
<dbReference type="PANTHER" id="PTHR43513:SF1">
    <property type="entry name" value="ANAEROBIC SULFITE REDUCTASE SUBUNIT B"/>
    <property type="match status" value="1"/>
</dbReference>
<dbReference type="InterPro" id="IPR012165">
    <property type="entry name" value="Cyt_c3_hydrogenase_gsu"/>
</dbReference>
<dbReference type="Pfam" id="PF10418">
    <property type="entry name" value="DHODB_Fe-S_bind"/>
    <property type="match status" value="1"/>
</dbReference>
<proteinExistence type="predicted"/>
<dbReference type="InterPro" id="IPR001433">
    <property type="entry name" value="OxRdtase_FAD/NAD-bd"/>
</dbReference>
<dbReference type="GO" id="GO:0016491">
    <property type="term" value="F:oxidoreductase activity"/>
    <property type="evidence" value="ECO:0007669"/>
    <property type="project" value="InterPro"/>
</dbReference>
<feature type="binding site" evidence="1">
    <location>
        <position position="276"/>
    </location>
    <ligand>
        <name>[2Fe-2S] cluster</name>
        <dbReference type="ChEBI" id="CHEBI:190135"/>
    </ligand>
</feature>
<dbReference type="InterPro" id="IPR039261">
    <property type="entry name" value="FNR_nucleotide-bd"/>
</dbReference>
<dbReference type="EMBL" id="JACPRF010000171">
    <property type="protein sequence ID" value="MBI2876320.1"/>
    <property type="molecule type" value="Genomic_DNA"/>
</dbReference>
<dbReference type="GO" id="GO:0006221">
    <property type="term" value="P:pyrimidine nucleotide biosynthetic process"/>
    <property type="evidence" value="ECO:0007669"/>
    <property type="project" value="InterPro"/>
</dbReference>
<keyword evidence="1" id="KW-0408">Iron</keyword>
<feature type="binding site" evidence="1">
    <location>
        <position position="284"/>
    </location>
    <ligand>
        <name>[2Fe-2S] cluster</name>
        <dbReference type="ChEBI" id="CHEBI:190135"/>
    </ligand>
</feature>
<dbReference type="PRINTS" id="PR00371">
    <property type="entry name" value="FPNCR"/>
</dbReference>
<protein>
    <submittedName>
        <fullName evidence="3">FAD/NAD(P)-binding protein</fullName>
    </submittedName>
</protein>
<keyword evidence="1" id="KW-0411">Iron-sulfur</keyword>
<dbReference type="PANTHER" id="PTHR43513">
    <property type="entry name" value="DIHYDROOROTATE DEHYDROGENASE B (NAD(+)), ELECTRON TRANSFER SUBUNIT"/>
    <property type="match status" value="1"/>
</dbReference>
<feature type="binding site" evidence="1">
    <location>
        <position position="273"/>
    </location>
    <ligand>
        <name>[2Fe-2S] cluster</name>
        <dbReference type="ChEBI" id="CHEBI:190135"/>
    </ligand>
</feature>
<dbReference type="PRINTS" id="PR00406">
    <property type="entry name" value="CYTB5RDTASE"/>
</dbReference>
<dbReference type="GO" id="GO:0046872">
    <property type="term" value="F:metal ion binding"/>
    <property type="evidence" value="ECO:0007669"/>
    <property type="project" value="UniProtKB-KW"/>
</dbReference>
<dbReference type="InterPro" id="IPR017938">
    <property type="entry name" value="Riboflavin_synthase-like_b-brl"/>
</dbReference>
<keyword evidence="1" id="KW-0479">Metal-binding</keyword>
<feature type="binding site" evidence="1">
    <location>
        <position position="268"/>
    </location>
    <ligand>
        <name>[2Fe-2S] cluster</name>
        <dbReference type="ChEBI" id="CHEBI:190135"/>
    </ligand>
</feature>
<gene>
    <name evidence="3" type="ORF">HYY20_05510</name>
</gene>
<evidence type="ECO:0000313" key="3">
    <source>
        <dbReference type="EMBL" id="MBI2876320.1"/>
    </source>
</evidence>
<dbReference type="GO" id="GO:0051537">
    <property type="term" value="F:2 iron, 2 sulfur cluster binding"/>
    <property type="evidence" value="ECO:0007669"/>
    <property type="project" value="UniProtKB-KW"/>
</dbReference>
<dbReference type="Gene3D" id="3.40.50.80">
    <property type="entry name" value="Nucleotide-binding domain of ferredoxin-NADP reductase (FNR) module"/>
    <property type="match status" value="1"/>
</dbReference>
<dbReference type="GO" id="GO:0050660">
    <property type="term" value="F:flavin adenine dinucleotide binding"/>
    <property type="evidence" value="ECO:0007669"/>
    <property type="project" value="InterPro"/>
</dbReference>
<keyword evidence="1" id="KW-0001">2Fe-2S</keyword>
<dbReference type="Proteomes" id="UP000769766">
    <property type="component" value="Unassembled WGS sequence"/>
</dbReference>
<evidence type="ECO:0000259" key="2">
    <source>
        <dbReference type="PROSITE" id="PS51384"/>
    </source>
</evidence>
<dbReference type="PIRSF" id="PIRSF006816">
    <property type="entry name" value="Cyc3_hyd_g"/>
    <property type="match status" value="1"/>
</dbReference>
<dbReference type="SUPFAM" id="SSF52343">
    <property type="entry name" value="Ferredoxin reductase-like, C-terminal NADP-linked domain"/>
    <property type="match status" value="1"/>
</dbReference>
<sequence>MRIETEGLKGREIKTTENGFRAMGAAEADPLIPTAAVIRAIRQRTYDTATYTLSLQKAEQQAAYAYRPGQFNMVSVLGFGEAPLSISSEAWRKDSFDHTVRAVGNVTRAMTRLQEGDILHIRGPYGRGWPMERIEGRELLIVAGGIGLAPLRPVIAQLTEARQRFGRVEILYGARTPADLLFTDELQGWQEYGLRLLLSVDQVPGEETWSHNVGVVTTLFPRITVDPREAIALVCGPEIMMKFVVLDLLKRGYAPERIYLSLERRMECGVAMCGHCQMGPKYVCKHGPVFSYVEVKNLFGHIL</sequence>
<dbReference type="Pfam" id="PF00970">
    <property type="entry name" value="FAD_binding_6"/>
    <property type="match status" value="1"/>
</dbReference>
<dbReference type="SUPFAM" id="SSF63380">
    <property type="entry name" value="Riboflavin synthase domain-like"/>
    <property type="match status" value="1"/>
</dbReference>
<feature type="domain" description="FAD-binding FR-type" evidence="2">
    <location>
        <begin position="31"/>
        <end position="131"/>
    </location>
</feature>
<dbReference type="Gene3D" id="2.40.30.10">
    <property type="entry name" value="Translation factors"/>
    <property type="match status" value="1"/>
</dbReference>
<evidence type="ECO:0000256" key="1">
    <source>
        <dbReference type="PIRSR" id="PIRSR006816-2"/>
    </source>
</evidence>
<accession>A0A932CMX0</accession>
<dbReference type="InterPro" id="IPR050353">
    <property type="entry name" value="PyrK_electron_transfer"/>
</dbReference>
<name>A0A932CMX0_UNCTE</name>
<comment type="caution">
    <text evidence="3">The sequence shown here is derived from an EMBL/GenBank/DDBJ whole genome shotgun (WGS) entry which is preliminary data.</text>
</comment>
<dbReference type="CDD" id="cd06221">
    <property type="entry name" value="sulfite_reductase_like"/>
    <property type="match status" value="1"/>
</dbReference>